<proteinExistence type="predicted"/>
<organism evidence="1 2">
    <name type="scientific">Rotaria magnacalcarata</name>
    <dbReference type="NCBI Taxonomy" id="392030"/>
    <lineage>
        <taxon>Eukaryota</taxon>
        <taxon>Metazoa</taxon>
        <taxon>Spiralia</taxon>
        <taxon>Gnathifera</taxon>
        <taxon>Rotifera</taxon>
        <taxon>Eurotatoria</taxon>
        <taxon>Bdelloidea</taxon>
        <taxon>Philodinida</taxon>
        <taxon>Philodinidae</taxon>
        <taxon>Rotaria</taxon>
    </lineage>
</organism>
<dbReference type="AlphaFoldDB" id="A0A8S3JTC6"/>
<dbReference type="SUPFAM" id="SSF56112">
    <property type="entry name" value="Protein kinase-like (PK-like)"/>
    <property type="match status" value="1"/>
</dbReference>
<dbReference type="Gene3D" id="1.10.1070.11">
    <property type="entry name" value="Phosphatidylinositol 3-/4-kinase, catalytic domain"/>
    <property type="match status" value="1"/>
</dbReference>
<protein>
    <submittedName>
        <fullName evidence="1">Uncharacterized protein</fullName>
    </submittedName>
</protein>
<dbReference type="InterPro" id="IPR036940">
    <property type="entry name" value="PI3/4_kinase_cat_sf"/>
</dbReference>
<name>A0A8S3JTC6_9BILA</name>
<reference evidence="1" key="1">
    <citation type="submission" date="2021-02" db="EMBL/GenBank/DDBJ databases">
        <authorList>
            <person name="Nowell W R."/>
        </authorList>
    </citation>
    <scope>NUCLEOTIDE SEQUENCE</scope>
</reference>
<gene>
    <name evidence="1" type="ORF">GIL414_LOCUS83985</name>
</gene>
<dbReference type="Proteomes" id="UP000681720">
    <property type="component" value="Unassembled WGS sequence"/>
</dbReference>
<dbReference type="EMBL" id="CAJOBJ010364827">
    <property type="protein sequence ID" value="CAF5220392.1"/>
    <property type="molecule type" value="Genomic_DNA"/>
</dbReference>
<evidence type="ECO:0000313" key="1">
    <source>
        <dbReference type="EMBL" id="CAF5220392.1"/>
    </source>
</evidence>
<dbReference type="InterPro" id="IPR011009">
    <property type="entry name" value="Kinase-like_dom_sf"/>
</dbReference>
<accession>A0A8S3JTC6</accession>
<comment type="caution">
    <text evidence="1">The sequence shown here is derived from an EMBL/GenBank/DDBJ whole genome shotgun (WGS) entry which is preliminary data.</text>
</comment>
<evidence type="ECO:0000313" key="2">
    <source>
        <dbReference type="Proteomes" id="UP000681720"/>
    </source>
</evidence>
<feature type="non-terminal residue" evidence="1">
    <location>
        <position position="70"/>
    </location>
</feature>
<sequence>MLYAMSHAGTSNDALHRFVDLCCNAFCTLRQNSSLLLLLLSHLCSSDVLNLNYDAVRFVYDRLSPSANYA</sequence>